<evidence type="ECO:0000313" key="1">
    <source>
        <dbReference type="EMBL" id="CAB4152579.1"/>
    </source>
</evidence>
<dbReference type="EMBL" id="LR796592">
    <property type="protein sequence ID" value="CAB4152579.1"/>
    <property type="molecule type" value="Genomic_DNA"/>
</dbReference>
<reference evidence="1" key="1">
    <citation type="submission" date="2020-04" db="EMBL/GenBank/DDBJ databases">
        <authorList>
            <person name="Chiriac C."/>
            <person name="Salcher M."/>
            <person name="Ghai R."/>
            <person name="Kavagutti S V."/>
        </authorList>
    </citation>
    <scope>NUCLEOTIDE SEQUENCE</scope>
</reference>
<protein>
    <submittedName>
        <fullName evidence="1">Uncharacterized protein</fullName>
    </submittedName>
</protein>
<sequence>MTVYNIVDTNGTISLVEQGQEIPAGGVVIGETSEANYLAMLVPGTAIISKFAFLQRFTDAELVAIELAKIHDAASSQSQQQFAAMLRLHQLKLDASKYVDLMHSETVSGLNGLEAAGLLATGRASAILNAPVQPEEAP</sequence>
<gene>
    <name evidence="1" type="ORF">UFOVP605_14</name>
</gene>
<proteinExistence type="predicted"/>
<accession>A0A6J5NAH1</accession>
<name>A0A6J5NAH1_9CAUD</name>
<organism evidence="1">
    <name type="scientific">uncultured Caudovirales phage</name>
    <dbReference type="NCBI Taxonomy" id="2100421"/>
    <lineage>
        <taxon>Viruses</taxon>
        <taxon>Duplodnaviria</taxon>
        <taxon>Heunggongvirae</taxon>
        <taxon>Uroviricota</taxon>
        <taxon>Caudoviricetes</taxon>
        <taxon>Peduoviridae</taxon>
        <taxon>Maltschvirus</taxon>
        <taxon>Maltschvirus maltsch</taxon>
    </lineage>
</organism>